<organism evidence="7 8">
    <name type="scientific">Candidatus Methanomassiliicoccus intestinalis</name>
    <dbReference type="NCBI Taxonomy" id="1406512"/>
    <lineage>
        <taxon>Archaea</taxon>
        <taxon>Methanobacteriati</taxon>
        <taxon>Thermoplasmatota</taxon>
        <taxon>Thermoplasmata</taxon>
        <taxon>Methanomassiliicoccales</taxon>
        <taxon>Methanomassiliicoccaceae</taxon>
        <taxon>Methanomassiliicoccus</taxon>
    </lineage>
</organism>
<dbReference type="InterPro" id="IPR027408">
    <property type="entry name" value="PNPase/RNase_PH_dom_sf"/>
</dbReference>
<sequence length="256" mass="28098">MSEGIAEIKREYINKLLQVGRRVDGREANEYREIQIETNCIESAQGSARVKLGKTEVLAGIKMDVGTPFPDTPDRGVLTTNTELIPMASPDFEAGPPDAGAIELARVVDRGIRESEMIDLQKLCIAEGEEVWINFLDIYVLDYDGNLFDACFLAAAAALSTTIVPAAEREKGEDYPLPIKHLPIQTTAVKIENSILFDPTLDEEKVADARLTVTTDENGDIRAMQKGLSGAFTLEEVKQVIDSSLCISKELRKLIG</sequence>
<dbReference type="SUPFAM" id="SSF55666">
    <property type="entry name" value="Ribonuclease PH domain 2-like"/>
    <property type="match status" value="1"/>
</dbReference>
<dbReference type="InterPro" id="IPR015847">
    <property type="entry name" value="ExoRNase_PH_dom2"/>
</dbReference>
<comment type="function">
    <text evidence="4">Non-catalytic component of the exosome, which is a complex involved in RNA degradation. Contributes to the structuring of the Rrp41 active site.</text>
</comment>
<dbReference type="InterPro" id="IPR050590">
    <property type="entry name" value="Exosome_comp_Rrp42_subfam"/>
</dbReference>
<comment type="subunit">
    <text evidence="4">Component of the archaeal exosome complex. Forms a hexameric ring-like arrangement composed of 3 Rrp41-Rrp42 heterodimers. The hexameric ring associates with a trimer of Rrp4 and/or Csl4 subunits.</text>
</comment>
<name>A0A8J8PG02_9ARCH</name>
<dbReference type="NCBIfam" id="NF003282">
    <property type="entry name" value="PRK04282.1-1"/>
    <property type="match status" value="1"/>
</dbReference>
<dbReference type="GeneID" id="41322905"/>
<dbReference type="EMBL" id="LVVT01000024">
    <property type="protein sequence ID" value="TQS81186.1"/>
    <property type="molecule type" value="Genomic_DNA"/>
</dbReference>
<proteinExistence type="inferred from homology"/>
<dbReference type="SUPFAM" id="SSF54211">
    <property type="entry name" value="Ribosomal protein S5 domain 2-like"/>
    <property type="match status" value="1"/>
</dbReference>
<dbReference type="CDD" id="cd11365">
    <property type="entry name" value="RNase_PH_archRRP42"/>
    <property type="match status" value="1"/>
</dbReference>
<dbReference type="OMA" id="YNTRIPK"/>
<dbReference type="FunFam" id="3.30.230.70:FF:000017">
    <property type="entry name" value="Exosome complex component Rrp42"/>
    <property type="match status" value="1"/>
</dbReference>
<evidence type="ECO:0000256" key="3">
    <source>
        <dbReference type="ARBA" id="ARBA00022835"/>
    </source>
</evidence>
<keyword evidence="2 4" id="KW-0963">Cytoplasm</keyword>
<dbReference type="AlphaFoldDB" id="A0A8J8PG02"/>
<dbReference type="RefSeq" id="WP_020448382.1">
    <property type="nucleotide sequence ID" value="NZ_CAYAXV010000002.1"/>
</dbReference>
<dbReference type="PANTHER" id="PTHR11097">
    <property type="entry name" value="EXOSOME COMPLEX EXONUCLEASE RIBOSOMAL RNA PROCESSING PROTEIN"/>
    <property type="match status" value="1"/>
</dbReference>
<dbReference type="Proteomes" id="UP000752814">
    <property type="component" value="Unassembled WGS sequence"/>
</dbReference>
<dbReference type="InterPro" id="IPR001247">
    <property type="entry name" value="ExoRNase_PH_dom1"/>
</dbReference>
<evidence type="ECO:0000256" key="1">
    <source>
        <dbReference type="ARBA" id="ARBA00004496"/>
    </source>
</evidence>
<reference evidence="7" key="1">
    <citation type="submission" date="2016-03" db="EMBL/GenBank/DDBJ databases">
        <authorList>
            <person name="Borrel G."/>
            <person name="Mccann A."/>
            <person name="O'Toole P.W."/>
        </authorList>
    </citation>
    <scope>NUCLEOTIDE SEQUENCE</scope>
    <source>
        <strain evidence="7">183</strain>
    </source>
</reference>
<dbReference type="InterPro" id="IPR020568">
    <property type="entry name" value="Ribosomal_Su5_D2-typ_SF"/>
</dbReference>
<dbReference type="Pfam" id="PF01138">
    <property type="entry name" value="RNase_PH"/>
    <property type="match status" value="1"/>
</dbReference>
<comment type="subcellular location">
    <subcellularLocation>
        <location evidence="1 4">Cytoplasm</location>
    </subcellularLocation>
</comment>
<evidence type="ECO:0000259" key="6">
    <source>
        <dbReference type="Pfam" id="PF03725"/>
    </source>
</evidence>
<protein>
    <recommendedName>
        <fullName evidence="4">Exosome complex component Rrp42</fullName>
    </recommendedName>
</protein>
<comment type="similarity">
    <text evidence="4">Belongs to the RNase PH family. Rrp42 subfamily.</text>
</comment>
<feature type="domain" description="Exoribonuclease phosphorolytic" evidence="5">
    <location>
        <begin position="30"/>
        <end position="165"/>
    </location>
</feature>
<comment type="caution">
    <text evidence="7">The sequence shown here is derived from an EMBL/GenBank/DDBJ whole genome shotgun (WGS) entry which is preliminary data.</text>
</comment>
<dbReference type="PANTHER" id="PTHR11097:SF8">
    <property type="entry name" value="EXOSOME COMPLEX COMPONENT RRP42"/>
    <property type="match status" value="1"/>
</dbReference>
<evidence type="ECO:0000256" key="4">
    <source>
        <dbReference type="HAMAP-Rule" id="MF_00622"/>
    </source>
</evidence>
<feature type="domain" description="Exoribonuclease phosphorolytic" evidence="6">
    <location>
        <begin position="181"/>
        <end position="242"/>
    </location>
</feature>
<evidence type="ECO:0000313" key="7">
    <source>
        <dbReference type="EMBL" id="TQS81186.1"/>
    </source>
</evidence>
<keyword evidence="3 4" id="KW-0271">Exosome</keyword>
<accession>A0A8J8PG02</accession>
<dbReference type="GO" id="GO:0016075">
    <property type="term" value="P:rRNA catabolic process"/>
    <property type="evidence" value="ECO:0007669"/>
    <property type="project" value="TreeGrafter"/>
</dbReference>
<evidence type="ECO:0000313" key="8">
    <source>
        <dbReference type="Proteomes" id="UP000752814"/>
    </source>
</evidence>
<dbReference type="Pfam" id="PF03725">
    <property type="entry name" value="RNase_PH_C"/>
    <property type="match status" value="1"/>
</dbReference>
<dbReference type="InterPro" id="IPR020869">
    <property type="entry name" value="Rrp42_archaea"/>
</dbReference>
<evidence type="ECO:0000259" key="5">
    <source>
        <dbReference type="Pfam" id="PF01138"/>
    </source>
</evidence>
<evidence type="ECO:0000256" key="2">
    <source>
        <dbReference type="ARBA" id="ARBA00022490"/>
    </source>
</evidence>
<dbReference type="GO" id="GO:0000177">
    <property type="term" value="C:cytoplasmic exosome (RNase complex)"/>
    <property type="evidence" value="ECO:0007669"/>
    <property type="project" value="TreeGrafter"/>
</dbReference>
<dbReference type="Gene3D" id="3.30.230.70">
    <property type="entry name" value="GHMP Kinase, N-terminal domain"/>
    <property type="match status" value="1"/>
</dbReference>
<gene>
    <name evidence="4" type="primary">rrp42</name>
    <name evidence="7" type="ORF">A3207_04740</name>
</gene>
<dbReference type="HAMAP" id="MF_00622">
    <property type="entry name" value="Exosome_Rrp42"/>
    <property type="match status" value="1"/>
</dbReference>
<dbReference type="InterPro" id="IPR036345">
    <property type="entry name" value="ExoRNase_PH_dom2_sf"/>
</dbReference>
<dbReference type="GO" id="GO:0035925">
    <property type="term" value="F:mRNA 3'-UTR AU-rich region binding"/>
    <property type="evidence" value="ECO:0007669"/>
    <property type="project" value="TreeGrafter"/>
</dbReference>